<dbReference type="GO" id="GO:0016787">
    <property type="term" value="F:hydrolase activity"/>
    <property type="evidence" value="ECO:0007669"/>
    <property type="project" value="UniProtKB-KW"/>
</dbReference>
<dbReference type="InterPro" id="IPR036705">
    <property type="entry name" value="Ribosyl_crysJ1_sf"/>
</dbReference>
<feature type="binding site" evidence="1">
    <location>
        <position position="43"/>
    </location>
    <ligand>
        <name>Mg(2+)</name>
        <dbReference type="ChEBI" id="CHEBI:18420"/>
        <label>1</label>
    </ligand>
</feature>
<keyword evidence="3" id="KW-1185">Reference proteome</keyword>
<dbReference type="STRING" id="591205.SAMN05421538_102293"/>
<reference evidence="2 3" key="1">
    <citation type="submission" date="2016-10" db="EMBL/GenBank/DDBJ databases">
        <authorList>
            <person name="de Groot N.N."/>
        </authorList>
    </citation>
    <scope>NUCLEOTIDE SEQUENCE [LARGE SCALE GENOMIC DNA]</scope>
    <source>
        <strain evidence="2 3">DSM 22220</strain>
    </source>
</reference>
<dbReference type="Gene3D" id="1.10.4080.10">
    <property type="entry name" value="ADP-ribosylation/Crystallin J1"/>
    <property type="match status" value="1"/>
</dbReference>
<keyword evidence="1" id="KW-0460">Magnesium</keyword>
<keyword evidence="1" id="KW-0479">Metal-binding</keyword>
<protein>
    <submittedName>
        <fullName evidence="2">ADP-ribosyl-[dinitrogen reductase] hydrolase</fullName>
    </submittedName>
</protein>
<feature type="binding site" evidence="1">
    <location>
        <position position="41"/>
    </location>
    <ligand>
        <name>Mg(2+)</name>
        <dbReference type="ChEBI" id="CHEBI:18420"/>
        <label>1</label>
    </ligand>
</feature>
<keyword evidence="2" id="KW-0378">Hydrolase</keyword>
<gene>
    <name evidence="2" type="ORF">SAMN05421538_102293</name>
</gene>
<proteinExistence type="predicted"/>
<dbReference type="SUPFAM" id="SSF101478">
    <property type="entry name" value="ADP-ribosylglycohydrolase"/>
    <property type="match status" value="1"/>
</dbReference>
<evidence type="ECO:0000313" key="2">
    <source>
        <dbReference type="EMBL" id="SDD72713.1"/>
    </source>
</evidence>
<dbReference type="PANTHER" id="PTHR16222">
    <property type="entry name" value="ADP-RIBOSYLGLYCOHYDROLASE"/>
    <property type="match status" value="1"/>
</dbReference>
<evidence type="ECO:0000313" key="3">
    <source>
        <dbReference type="Proteomes" id="UP000199344"/>
    </source>
</evidence>
<feature type="binding site" evidence="1">
    <location>
        <position position="42"/>
    </location>
    <ligand>
        <name>Mg(2+)</name>
        <dbReference type="ChEBI" id="CHEBI:18420"/>
        <label>1</label>
    </ligand>
</feature>
<dbReference type="InterPro" id="IPR005502">
    <property type="entry name" value="Ribosyl_crysJ1"/>
</dbReference>
<name>A0A1G6X473_9RHOB</name>
<dbReference type="Pfam" id="PF03747">
    <property type="entry name" value="ADP_ribosyl_GH"/>
    <property type="match status" value="1"/>
</dbReference>
<dbReference type="EMBL" id="FNAH01000002">
    <property type="protein sequence ID" value="SDD72713.1"/>
    <property type="molecule type" value="Genomic_DNA"/>
</dbReference>
<feature type="binding site" evidence="1">
    <location>
        <position position="240"/>
    </location>
    <ligand>
        <name>Mg(2+)</name>
        <dbReference type="ChEBI" id="CHEBI:18420"/>
        <label>1</label>
    </ligand>
</feature>
<dbReference type="Proteomes" id="UP000199344">
    <property type="component" value="Unassembled WGS sequence"/>
</dbReference>
<dbReference type="RefSeq" id="WP_176804921.1">
    <property type="nucleotide sequence ID" value="NZ_FNAH01000002.1"/>
</dbReference>
<dbReference type="AlphaFoldDB" id="A0A1G6X473"/>
<dbReference type="GO" id="GO:0046872">
    <property type="term" value="F:metal ion binding"/>
    <property type="evidence" value="ECO:0007669"/>
    <property type="project" value="UniProtKB-KW"/>
</dbReference>
<dbReference type="PANTHER" id="PTHR16222:SF12">
    <property type="entry name" value="ADP-RIBOSYLGLYCOHYDROLASE-RELATED"/>
    <property type="match status" value="1"/>
</dbReference>
<organism evidence="2 3">
    <name type="scientific">Paracoccus isoporae</name>
    <dbReference type="NCBI Taxonomy" id="591205"/>
    <lineage>
        <taxon>Bacteria</taxon>
        <taxon>Pseudomonadati</taxon>
        <taxon>Pseudomonadota</taxon>
        <taxon>Alphaproteobacteria</taxon>
        <taxon>Rhodobacterales</taxon>
        <taxon>Paracoccaceae</taxon>
        <taxon>Paracoccus</taxon>
    </lineage>
</organism>
<accession>A0A1G6X473</accession>
<comment type="cofactor">
    <cofactor evidence="1">
        <name>Mg(2+)</name>
        <dbReference type="ChEBI" id="CHEBI:18420"/>
    </cofactor>
    <text evidence="1">Binds 2 magnesium ions per subunit.</text>
</comment>
<dbReference type="InterPro" id="IPR050792">
    <property type="entry name" value="ADP-ribosylglycohydrolase"/>
</dbReference>
<feature type="binding site" evidence="1">
    <location>
        <position position="237"/>
    </location>
    <ligand>
        <name>Mg(2+)</name>
        <dbReference type="ChEBI" id="CHEBI:18420"/>
        <label>1</label>
    </ligand>
</feature>
<sequence length="297" mass="31057">MGLAVGDALGASVETLAESRFAPVTGYLAGGSFRHPAGAWTDDTAMALCLADSLAETDRFDASDLLYRFCRWAELGENTSTGVCIGAGKNTLRALGQFRRTGSLEAPHFGRHGDGNGALMRLAPVAIRFRDEPALAVAVAALQSRTSHASKISEACCAFAADLMRRLILGDPWKDAIDAAYGSANPAVRLRLSEALLSEKPPSTGYVADMLQAAIWATAGCGTFADAVLLAVNLGGDADTIGAVTGQIAGARWGYLAIPQEWRSELVLADNVLAASERLISRRPGGRHGVITTGARA</sequence>
<feature type="binding site" evidence="1">
    <location>
        <position position="239"/>
    </location>
    <ligand>
        <name>Mg(2+)</name>
        <dbReference type="ChEBI" id="CHEBI:18420"/>
        <label>1</label>
    </ligand>
</feature>
<evidence type="ECO:0000256" key="1">
    <source>
        <dbReference type="PIRSR" id="PIRSR605502-1"/>
    </source>
</evidence>